<evidence type="ECO:0000313" key="5">
    <source>
        <dbReference type="EMBL" id="WIX77660.1"/>
    </source>
</evidence>
<dbReference type="Pfam" id="PF01638">
    <property type="entry name" value="HxlR"/>
    <property type="match status" value="1"/>
</dbReference>
<dbReference type="KEGG" id="acab:QRX50_40685"/>
<feature type="domain" description="HTH hxlR-type" evidence="4">
    <location>
        <begin position="12"/>
        <end position="110"/>
    </location>
</feature>
<keyword evidence="2" id="KW-0238">DNA-binding</keyword>
<evidence type="ECO:0000259" key="4">
    <source>
        <dbReference type="PROSITE" id="PS51118"/>
    </source>
</evidence>
<dbReference type="PANTHER" id="PTHR33204">
    <property type="entry name" value="TRANSCRIPTIONAL REGULATOR, MARR FAMILY"/>
    <property type="match status" value="1"/>
</dbReference>
<dbReference type="Proteomes" id="UP001236014">
    <property type="component" value="Chromosome"/>
</dbReference>
<evidence type="ECO:0000313" key="6">
    <source>
        <dbReference type="Proteomes" id="UP001236014"/>
    </source>
</evidence>
<dbReference type="GO" id="GO:0003677">
    <property type="term" value="F:DNA binding"/>
    <property type="evidence" value="ECO:0007669"/>
    <property type="project" value="UniProtKB-KW"/>
</dbReference>
<dbReference type="RefSeq" id="WP_285968400.1">
    <property type="nucleotide sequence ID" value="NZ_CP127294.1"/>
</dbReference>
<sequence>MKAMAIPTNSRCSIARSLEVLGQKWSLLIVREAFHGRTRFAEFQKIGVPTDLLASRLESLVEAGILARRPYQEPGQRARVEYVLTPVGEDLLPVLAALSEWGDEYLPTGHGPATIYVDTTDDRPVHLAFVDEDGHVVDPAKVAYRRGPGALED</sequence>
<dbReference type="AlphaFoldDB" id="A0A9Y2IC39"/>
<evidence type="ECO:0000256" key="2">
    <source>
        <dbReference type="ARBA" id="ARBA00023125"/>
    </source>
</evidence>
<evidence type="ECO:0000256" key="3">
    <source>
        <dbReference type="ARBA" id="ARBA00023163"/>
    </source>
</evidence>
<dbReference type="Gene3D" id="1.10.10.10">
    <property type="entry name" value="Winged helix-like DNA-binding domain superfamily/Winged helix DNA-binding domain"/>
    <property type="match status" value="1"/>
</dbReference>
<evidence type="ECO:0000256" key="1">
    <source>
        <dbReference type="ARBA" id="ARBA00023015"/>
    </source>
</evidence>
<keyword evidence="1" id="KW-0805">Transcription regulation</keyword>
<dbReference type="PROSITE" id="PS51118">
    <property type="entry name" value="HTH_HXLR"/>
    <property type="match status" value="1"/>
</dbReference>
<dbReference type="SUPFAM" id="SSF46785">
    <property type="entry name" value="Winged helix' DNA-binding domain"/>
    <property type="match status" value="1"/>
</dbReference>
<gene>
    <name evidence="5" type="ORF">QRX50_40685</name>
</gene>
<organism evidence="5 6">
    <name type="scientific">Amycolatopsis carbonis</name>
    <dbReference type="NCBI Taxonomy" id="715471"/>
    <lineage>
        <taxon>Bacteria</taxon>
        <taxon>Bacillati</taxon>
        <taxon>Actinomycetota</taxon>
        <taxon>Actinomycetes</taxon>
        <taxon>Pseudonocardiales</taxon>
        <taxon>Pseudonocardiaceae</taxon>
        <taxon>Amycolatopsis</taxon>
    </lineage>
</organism>
<protein>
    <submittedName>
        <fullName evidence="5">Helix-turn-helix domain-containing protein</fullName>
    </submittedName>
</protein>
<keyword evidence="6" id="KW-1185">Reference proteome</keyword>
<keyword evidence="3" id="KW-0804">Transcription</keyword>
<accession>A0A9Y2IC39</accession>
<proteinExistence type="predicted"/>
<name>A0A9Y2IC39_9PSEU</name>
<dbReference type="PANTHER" id="PTHR33204:SF18">
    <property type="entry name" value="TRANSCRIPTIONAL REGULATORY PROTEIN"/>
    <property type="match status" value="1"/>
</dbReference>
<dbReference type="InterPro" id="IPR002577">
    <property type="entry name" value="HTH_HxlR"/>
</dbReference>
<dbReference type="InterPro" id="IPR036390">
    <property type="entry name" value="WH_DNA-bd_sf"/>
</dbReference>
<dbReference type="EMBL" id="CP127294">
    <property type="protein sequence ID" value="WIX77660.1"/>
    <property type="molecule type" value="Genomic_DNA"/>
</dbReference>
<dbReference type="InterPro" id="IPR036388">
    <property type="entry name" value="WH-like_DNA-bd_sf"/>
</dbReference>
<reference evidence="5 6" key="1">
    <citation type="submission" date="2023-06" db="EMBL/GenBank/DDBJ databases">
        <authorList>
            <person name="Oyuntsetseg B."/>
            <person name="Kim S.B."/>
        </authorList>
    </citation>
    <scope>NUCLEOTIDE SEQUENCE [LARGE SCALE GENOMIC DNA]</scope>
    <source>
        <strain evidence="5 6">2-15</strain>
    </source>
</reference>